<feature type="region of interest" description="Disordered" evidence="1">
    <location>
        <begin position="52"/>
        <end position="79"/>
    </location>
</feature>
<dbReference type="SUPFAM" id="SSF160532">
    <property type="entry name" value="Ava3019-like"/>
    <property type="match status" value="1"/>
</dbReference>
<dbReference type="Proteomes" id="UP000815325">
    <property type="component" value="Unassembled WGS sequence"/>
</dbReference>
<feature type="compositionally biased region" description="Polar residues" evidence="1">
    <location>
        <begin position="70"/>
        <end position="79"/>
    </location>
</feature>
<feature type="compositionally biased region" description="Low complexity" evidence="1">
    <location>
        <begin position="55"/>
        <end position="67"/>
    </location>
</feature>
<name>A0ABQ7GAJ8_DUNSA</name>
<gene>
    <name evidence="2" type="ORF">DUNSADRAFT_12796</name>
</gene>
<protein>
    <submittedName>
        <fullName evidence="2">Uncharacterized protein</fullName>
    </submittedName>
</protein>
<accession>A0ABQ7GAJ8</accession>
<feature type="region of interest" description="Disordered" evidence="1">
    <location>
        <begin position="142"/>
        <end position="182"/>
    </location>
</feature>
<evidence type="ECO:0000313" key="2">
    <source>
        <dbReference type="EMBL" id="KAF5831636.1"/>
    </source>
</evidence>
<sequence>MMQALNHNPQHVASMKPVSTPSISLRTRRLRHAHTGQPVLYIGLPVQARNGVACSSSSSSSDNSSFSAGPIQSQQETGTISTPELAWKLLKDFTKQSVRGLAASYVESPEKRAALRTALVVAYANPYPPAGWAPSRRQAAAAIAASTDSPEAKDALQEAETASEDSNGGETSSPSTTGDSADQEVMFGVMAGSVRIGVRALRDWCQGLGLPYVKPVSRVDGAANPAAIKGGVYIKYNSKSKLCYVSAYESRDKGVLVQLAQDQLGHFPLGLFDEAMKNPAPEL</sequence>
<keyword evidence="3" id="KW-1185">Reference proteome</keyword>
<organism evidence="2 3">
    <name type="scientific">Dunaliella salina</name>
    <name type="common">Green alga</name>
    <name type="synonym">Protococcus salinus</name>
    <dbReference type="NCBI Taxonomy" id="3046"/>
    <lineage>
        <taxon>Eukaryota</taxon>
        <taxon>Viridiplantae</taxon>
        <taxon>Chlorophyta</taxon>
        <taxon>core chlorophytes</taxon>
        <taxon>Chlorophyceae</taxon>
        <taxon>CS clade</taxon>
        <taxon>Chlamydomonadales</taxon>
        <taxon>Dunaliellaceae</taxon>
        <taxon>Dunaliella</taxon>
    </lineage>
</organism>
<evidence type="ECO:0000313" key="3">
    <source>
        <dbReference type="Proteomes" id="UP000815325"/>
    </source>
</evidence>
<dbReference type="Pfam" id="PF08854">
    <property type="entry name" value="DUF1824"/>
    <property type="match status" value="1"/>
</dbReference>
<feature type="compositionally biased region" description="Polar residues" evidence="1">
    <location>
        <begin position="164"/>
        <end position="180"/>
    </location>
</feature>
<comment type="caution">
    <text evidence="2">The sequence shown here is derived from an EMBL/GenBank/DDBJ whole genome shotgun (WGS) entry which is preliminary data.</text>
</comment>
<reference evidence="2" key="1">
    <citation type="submission" date="2017-08" db="EMBL/GenBank/DDBJ databases">
        <authorList>
            <person name="Polle J.E."/>
            <person name="Barry K."/>
            <person name="Cushman J."/>
            <person name="Schmutz J."/>
            <person name="Tran D."/>
            <person name="Hathwaick L.T."/>
            <person name="Yim W.C."/>
            <person name="Jenkins J."/>
            <person name="Mckie-Krisberg Z.M."/>
            <person name="Prochnik S."/>
            <person name="Lindquist E."/>
            <person name="Dockter R.B."/>
            <person name="Adam C."/>
            <person name="Molina H."/>
            <person name="Bunkerborg J."/>
            <person name="Jin E."/>
            <person name="Buchheim M."/>
            <person name="Magnuson J."/>
        </authorList>
    </citation>
    <scope>NUCLEOTIDE SEQUENCE</scope>
    <source>
        <strain evidence="2">CCAP 19/18</strain>
    </source>
</reference>
<evidence type="ECO:0000256" key="1">
    <source>
        <dbReference type="SAM" id="MobiDB-lite"/>
    </source>
</evidence>
<dbReference type="EMBL" id="MU069933">
    <property type="protein sequence ID" value="KAF5831636.1"/>
    <property type="molecule type" value="Genomic_DNA"/>
</dbReference>
<proteinExistence type="predicted"/>
<dbReference type="InterPro" id="IPR014953">
    <property type="entry name" value="DUF1824"/>
</dbReference>
<dbReference type="Gene3D" id="3.30.360.10">
    <property type="entry name" value="Dihydrodipicolinate Reductase, domain 2"/>
    <property type="match status" value="1"/>
</dbReference>